<dbReference type="SMART" id="SM00257">
    <property type="entry name" value="LysM"/>
    <property type="match status" value="2"/>
</dbReference>
<dbReference type="InterPro" id="IPR041704">
    <property type="entry name" value="CFLE_GH18"/>
</dbReference>
<evidence type="ECO:0000256" key="1">
    <source>
        <dbReference type="ARBA" id="ARBA00022801"/>
    </source>
</evidence>
<dbReference type="PROSITE" id="PS51910">
    <property type="entry name" value="GH18_2"/>
    <property type="match status" value="1"/>
</dbReference>
<protein>
    <submittedName>
        <fullName evidence="5">Glycosyl hydrolase family 18 protein</fullName>
    </submittedName>
</protein>
<accession>A0ABY6Z700</accession>
<dbReference type="InterPro" id="IPR029070">
    <property type="entry name" value="Chitinase_insertion_sf"/>
</dbReference>
<keyword evidence="2" id="KW-0326">Glycosidase</keyword>
<dbReference type="Gene3D" id="3.20.20.80">
    <property type="entry name" value="Glycosidases"/>
    <property type="match status" value="1"/>
</dbReference>
<dbReference type="RefSeq" id="WP_268046241.1">
    <property type="nucleotide sequence ID" value="NZ_CP104064.1"/>
</dbReference>
<evidence type="ECO:0000259" key="4">
    <source>
        <dbReference type="PROSITE" id="PS51910"/>
    </source>
</evidence>
<feature type="domain" description="GH18" evidence="4">
    <location>
        <begin position="111"/>
        <end position="429"/>
    </location>
</feature>
<dbReference type="Pfam" id="PF00704">
    <property type="entry name" value="Glyco_hydro_18"/>
    <property type="match status" value="1"/>
</dbReference>
<reference evidence="5" key="1">
    <citation type="submission" date="2022-08" db="EMBL/GenBank/DDBJ databases">
        <title>Alicyclobacillus dauci DSM2870, complete genome.</title>
        <authorList>
            <person name="Wang Q."/>
            <person name="Cai R."/>
            <person name="Wang Z."/>
        </authorList>
    </citation>
    <scope>NUCLEOTIDE SEQUENCE</scope>
    <source>
        <strain evidence="5">DSM 28700</strain>
    </source>
</reference>
<dbReference type="PANTHER" id="PTHR46066">
    <property type="entry name" value="CHITINASE DOMAIN-CONTAINING PROTEIN 1 FAMILY MEMBER"/>
    <property type="match status" value="1"/>
</dbReference>
<dbReference type="Gene3D" id="3.10.350.10">
    <property type="entry name" value="LysM domain"/>
    <property type="match status" value="2"/>
</dbReference>
<dbReference type="PANTHER" id="PTHR46066:SF2">
    <property type="entry name" value="CHITINASE DOMAIN-CONTAINING PROTEIN 1"/>
    <property type="match status" value="1"/>
</dbReference>
<dbReference type="EMBL" id="CP104064">
    <property type="protein sequence ID" value="WAH38656.1"/>
    <property type="molecule type" value="Genomic_DNA"/>
</dbReference>
<keyword evidence="6" id="KW-1185">Reference proteome</keyword>
<evidence type="ECO:0000256" key="2">
    <source>
        <dbReference type="ARBA" id="ARBA00023295"/>
    </source>
</evidence>
<dbReference type="Gene3D" id="3.10.50.10">
    <property type="match status" value="1"/>
</dbReference>
<feature type="domain" description="LysM" evidence="3">
    <location>
        <begin position="55"/>
        <end position="101"/>
    </location>
</feature>
<dbReference type="Proteomes" id="UP001164803">
    <property type="component" value="Chromosome"/>
</dbReference>
<dbReference type="SUPFAM" id="SSF51445">
    <property type="entry name" value="(Trans)glycosidases"/>
    <property type="match status" value="1"/>
</dbReference>
<dbReference type="Pfam" id="PF01476">
    <property type="entry name" value="LysM"/>
    <property type="match status" value="2"/>
</dbReference>
<dbReference type="CDD" id="cd00118">
    <property type="entry name" value="LysM"/>
    <property type="match status" value="2"/>
</dbReference>
<keyword evidence="1 5" id="KW-0378">Hydrolase</keyword>
<dbReference type="InterPro" id="IPR017853">
    <property type="entry name" value="GH"/>
</dbReference>
<evidence type="ECO:0000313" key="6">
    <source>
        <dbReference type="Proteomes" id="UP001164803"/>
    </source>
</evidence>
<dbReference type="InterPro" id="IPR018392">
    <property type="entry name" value="LysM"/>
</dbReference>
<dbReference type="InterPro" id="IPR001223">
    <property type="entry name" value="Glyco_hydro18_cat"/>
</dbReference>
<sequence>MFIHTVVSGDTLGDIARIYGTTTRELDHLNELATLDVLVPGLHLLVPGRTRNVAQPYRIQPGDSVASIAQRIGISETNLERWLGFRGTIGTDLTAGTTIWVPKPVPQKRTIEVNSYLLPSGKVHDVEIIQGISNLTYLCIFSYQATTDGGLQIIPDQQAVRAAAQYNITPLMSVTNGPGFRPELAHTLITNVSLREQFIRNIVNTAKQRGFRGVNVDFEHMNPGDRQPYNQFIHDLGNAVHAQGLSISIAMGPKTSDAPQQPWMGAFDYKTLGAEVDFLMLMTYEWGWVGGPPMAIAPINQVRAVLEYATSVIPSNKILMGIPLYGYDWELPHQPGGLASGLSANDAQNLALERQVPILWDNESASPYFLYDVDNKRHIVWFEDAMSVAAKFNLIFDFDLRGISYWVLPNSFPQNWNLLNDVFEIRKLASASESPFNS</sequence>
<dbReference type="PROSITE" id="PS51782">
    <property type="entry name" value="LYSM"/>
    <property type="match status" value="2"/>
</dbReference>
<evidence type="ECO:0000259" key="3">
    <source>
        <dbReference type="PROSITE" id="PS51782"/>
    </source>
</evidence>
<name>A0ABY6Z700_9BACL</name>
<dbReference type="SMART" id="SM00636">
    <property type="entry name" value="Glyco_18"/>
    <property type="match status" value="1"/>
</dbReference>
<gene>
    <name evidence="5" type="ORF">NZD86_09320</name>
</gene>
<dbReference type="GO" id="GO:0016787">
    <property type="term" value="F:hydrolase activity"/>
    <property type="evidence" value="ECO:0007669"/>
    <property type="project" value="UniProtKB-KW"/>
</dbReference>
<dbReference type="CDD" id="cd02874">
    <property type="entry name" value="GH18_CFLE_spore_hydrolase"/>
    <property type="match status" value="1"/>
</dbReference>
<proteinExistence type="predicted"/>
<evidence type="ECO:0000313" key="5">
    <source>
        <dbReference type="EMBL" id="WAH38656.1"/>
    </source>
</evidence>
<dbReference type="SUPFAM" id="SSF54106">
    <property type="entry name" value="LysM domain"/>
    <property type="match status" value="1"/>
</dbReference>
<feature type="domain" description="LysM" evidence="3">
    <location>
        <begin position="2"/>
        <end position="46"/>
    </location>
</feature>
<dbReference type="InterPro" id="IPR036779">
    <property type="entry name" value="LysM_dom_sf"/>
</dbReference>
<organism evidence="5 6">
    <name type="scientific">Alicyclobacillus dauci</name>
    <dbReference type="NCBI Taxonomy" id="1475485"/>
    <lineage>
        <taxon>Bacteria</taxon>
        <taxon>Bacillati</taxon>
        <taxon>Bacillota</taxon>
        <taxon>Bacilli</taxon>
        <taxon>Bacillales</taxon>
        <taxon>Alicyclobacillaceae</taxon>
        <taxon>Alicyclobacillus</taxon>
    </lineage>
</organism>
<dbReference type="InterPro" id="IPR011583">
    <property type="entry name" value="Chitinase_II/V-like_cat"/>
</dbReference>